<dbReference type="Gene3D" id="2.20.28.30">
    <property type="entry name" value="RNA polymerase ii, chain L"/>
    <property type="match status" value="1"/>
</dbReference>
<feature type="compositionally biased region" description="Gly residues" evidence="1">
    <location>
        <begin position="508"/>
        <end position="519"/>
    </location>
</feature>
<evidence type="ECO:0000313" key="4">
    <source>
        <dbReference type="EMBL" id="MEY2252124.1"/>
    </source>
</evidence>
<accession>A0ABV4B3T7</accession>
<evidence type="ECO:0000256" key="2">
    <source>
        <dbReference type="SAM" id="Phobius"/>
    </source>
</evidence>
<protein>
    <submittedName>
        <fullName evidence="4">DUF4178 domain-containing protein</fullName>
    </submittedName>
</protein>
<keyword evidence="2" id="KW-0812">Transmembrane</keyword>
<keyword evidence="2" id="KW-0472">Membrane</keyword>
<sequence length="519" mass="56583">MTTDQQRSYTAPCPGCGAPVEFASAQSAFAVCPYCQSSIVRNGDILKRIGKMAEVFNDYSPLKLNQTGQFAKGSQGKPEGFRLVGRLQYKGETGSWNEWMALGDSGETAVISEDNGQFVLSRASQAATKNLPPADRWQPGQRIAISGVQYSVTSVVLAQLMAAEGEMPHQPELGKPFTVVELRTEDDKVLSIDYSENPPAVYLGAPVLLGALKIAGLKTTSNKKDQGRHFNCPRCAARVDIKLDTTQALTCPSCGSLIDVSQGIGGELRAAIQKDPVKPLVPLGKIANLAGSKWQLVGFQHRIGIEPDDDEYFGWDEYLLYHSQQGFQFLVNSSEGWSLVKTLTGAPDYRAGRSTATWKQQTYQLQSRYRAETTYVLGEFYWPVARGDKTDNVDFARGKDGAQLLNLEQGPRELSWSLGRKMTPESVASAFGMSDQLALFKPETSSFTVPKLGCMPVIIGLFLLFFLLIWLWPKGCDTALERRKLAADPTYVSKCSSSTGSGRSSSGSWGGYSSGGSHK</sequence>
<feature type="transmembrane region" description="Helical" evidence="2">
    <location>
        <begin position="455"/>
        <end position="473"/>
    </location>
</feature>
<organism evidence="4 5">
    <name type="scientific">Comamonas sediminis</name>
    <dbReference type="NCBI Taxonomy" id="1783360"/>
    <lineage>
        <taxon>Bacteria</taxon>
        <taxon>Pseudomonadati</taxon>
        <taxon>Pseudomonadota</taxon>
        <taxon>Betaproteobacteria</taxon>
        <taxon>Burkholderiales</taxon>
        <taxon>Comamonadaceae</taxon>
        <taxon>Comamonas</taxon>
    </lineage>
</organism>
<dbReference type="InterPro" id="IPR025235">
    <property type="entry name" value="DUF4178"/>
</dbReference>
<keyword evidence="5" id="KW-1185">Reference proteome</keyword>
<name>A0ABV4B3T7_9BURK</name>
<feature type="region of interest" description="Disordered" evidence="1">
    <location>
        <begin position="492"/>
        <end position="519"/>
    </location>
</feature>
<feature type="compositionally biased region" description="Low complexity" evidence="1">
    <location>
        <begin position="493"/>
        <end position="507"/>
    </location>
</feature>
<dbReference type="EMBL" id="JBGBDC010000005">
    <property type="protein sequence ID" value="MEY2252124.1"/>
    <property type="molecule type" value="Genomic_DNA"/>
</dbReference>
<dbReference type="Proteomes" id="UP001562178">
    <property type="component" value="Unassembled WGS sequence"/>
</dbReference>
<gene>
    <name evidence="4" type="ORF">AB7A72_13990</name>
</gene>
<dbReference type="RefSeq" id="WP_369460337.1">
    <property type="nucleotide sequence ID" value="NZ_JBGBDC010000005.1"/>
</dbReference>
<reference evidence="4 5" key="1">
    <citation type="journal article" date="2016" name="Int. J. Syst. Evol. Microbiol.">
        <title>Description of Comamonas sediminis sp. nov., isolated from lagoon sediments.</title>
        <authorList>
            <person name="Subhash Y."/>
            <person name="Bang J.J."/>
            <person name="You T.H."/>
            <person name="Lee S.S."/>
        </authorList>
    </citation>
    <scope>NUCLEOTIDE SEQUENCE [LARGE SCALE GENOMIC DNA]</scope>
    <source>
        <strain evidence="4 5">JCM 31169</strain>
    </source>
</reference>
<feature type="domain" description="DUF4178" evidence="3">
    <location>
        <begin position="81"/>
        <end position="207"/>
    </location>
</feature>
<evidence type="ECO:0000313" key="5">
    <source>
        <dbReference type="Proteomes" id="UP001562178"/>
    </source>
</evidence>
<feature type="domain" description="DUF4178" evidence="3">
    <location>
        <begin position="283"/>
        <end position="424"/>
    </location>
</feature>
<comment type="caution">
    <text evidence="4">The sequence shown here is derived from an EMBL/GenBank/DDBJ whole genome shotgun (WGS) entry which is preliminary data.</text>
</comment>
<evidence type="ECO:0000256" key="1">
    <source>
        <dbReference type="SAM" id="MobiDB-lite"/>
    </source>
</evidence>
<keyword evidence="2" id="KW-1133">Transmembrane helix</keyword>
<dbReference type="Pfam" id="PF13785">
    <property type="entry name" value="DUF4178"/>
    <property type="match status" value="2"/>
</dbReference>
<proteinExistence type="predicted"/>
<evidence type="ECO:0000259" key="3">
    <source>
        <dbReference type="Pfam" id="PF13785"/>
    </source>
</evidence>